<evidence type="ECO:0000256" key="1">
    <source>
        <dbReference type="SAM" id="Phobius"/>
    </source>
</evidence>
<accession>A0A0H2YUQ9</accession>
<protein>
    <submittedName>
        <fullName evidence="2">Uncharacterized protein</fullName>
    </submittedName>
</protein>
<dbReference type="RefSeq" id="WP_011590861.1">
    <property type="nucleotide sequence ID" value="NC_008261.1"/>
</dbReference>
<keyword evidence="1" id="KW-0472">Membrane</keyword>
<feature type="transmembrane region" description="Helical" evidence="1">
    <location>
        <begin position="60"/>
        <end position="78"/>
    </location>
</feature>
<keyword evidence="1" id="KW-0812">Transmembrane</keyword>
<organism evidence="2 3">
    <name type="scientific">Clostridium perfringens (strain ATCC 13124 / DSM 756 / JCM 1290 / NCIMB 6125 / NCTC 8237 / Type A)</name>
    <dbReference type="NCBI Taxonomy" id="195103"/>
    <lineage>
        <taxon>Bacteria</taxon>
        <taxon>Bacillati</taxon>
        <taxon>Bacillota</taxon>
        <taxon>Clostridia</taxon>
        <taxon>Eubacteriales</taxon>
        <taxon>Clostridiaceae</taxon>
        <taxon>Clostridium</taxon>
    </lineage>
</organism>
<keyword evidence="1" id="KW-1133">Transmembrane helix</keyword>
<dbReference type="eggNOG" id="ENOG5030GSQ">
    <property type="taxonomic scope" value="Bacteria"/>
</dbReference>
<dbReference type="KEGG" id="cpf:CPF_1743"/>
<reference evidence="2 3" key="1">
    <citation type="journal article" date="2006" name="Genome Res.">
        <title>Skewed genomic variability in strains of the toxigenic bacterial pathogen, Clostridium perfringens.</title>
        <authorList>
            <person name="Myers G.S."/>
            <person name="Rasko D.A."/>
            <person name="Cheung J.K."/>
            <person name="Ravel J."/>
            <person name="Seshadri R."/>
            <person name="Deboy R.T."/>
            <person name="Ren Q."/>
            <person name="Varga J."/>
            <person name="Awad M.M."/>
            <person name="Brinkac L.M."/>
            <person name="Daugherty S.C."/>
            <person name="Haft D.H."/>
            <person name="Dodson R.J."/>
            <person name="Madupu R."/>
            <person name="Nelson W.C."/>
            <person name="Rosovitz M.J."/>
            <person name="Sullivan S.A."/>
            <person name="Khouri H."/>
            <person name="Dimitrov G.I."/>
            <person name="Watkins K.L."/>
            <person name="Mulligan S."/>
            <person name="Benton J."/>
            <person name="Radune D."/>
            <person name="Fisher D.J."/>
            <person name="Atkins H.S."/>
            <person name="Hiscox T."/>
            <person name="Jost B.H."/>
            <person name="Billington S.J."/>
            <person name="Songer J.G."/>
            <person name="McClane B.A."/>
            <person name="Titball R.W."/>
            <person name="Rood J.I."/>
            <person name="Melville S.B."/>
            <person name="Paulsen I.T."/>
        </authorList>
    </citation>
    <scope>NUCLEOTIDE SEQUENCE [LARGE SCALE GENOMIC DNA]</scope>
    <source>
        <strain evidence="3">ATCC 13124 / DSM 756 / JCM 1290 / NCIMB 6125 / NCTC 8237 / S 107 / Type A</strain>
    </source>
</reference>
<dbReference type="AlphaFoldDB" id="A0A0H2YUQ9"/>
<proteinExistence type="predicted"/>
<dbReference type="PaxDb" id="195103-CPF_1743"/>
<dbReference type="EMBL" id="CP000246">
    <property type="protein sequence ID" value="ABG84341.1"/>
    <property type="molecule type" value="Genomic_DNA"/>
</dbReference>
<dbReference type="HOGENOM" id="CLU_1831682_0_0_9"/>
<keyword evidence="3" id="KW-1185">Reference proteome</keyword>
<gene>
    <name evidence="2" type="ordered locus">CPF_1743</name>
</gene>
<sequence length="140" mass="16835">METLNDLLNLELNKCSIFDITEEHLILLKTKDFHTQNNFYFYLYNKLTSIEKTKRKELAYCNYLISYYLFIVMIPLYYEELAFYHGKKAFQLENSTKYMEWLLLFGTLEKPLLTYEICSNLAKEILKENPNSTLANFFLM</sequence>
<evidence type="ECO:0000313" key="2">
    <source>
        <dbReference type="EMBL" id="ABG84341.1"/>
    </source>
</evidence>
<evidence type="ECO:0000313" key="3">
    <source>
        <dbReference type="Proteomes" id="UP000001823"/>
    </source>
</evidence>
<dbReference type="Proteomes" id="UP000001823">
    <property type="component" value="Chromosome"/>
</dbReference>
<name>A0A0H2YUQ9_CLOP1</name>